<name>A0A0V0SF21_9BILA</name>
<accession>A0A0V0SF21</accession>
<dbReference type="AlphaFoldDB" id="A0A0V0SF21"/>
<dbReference type="Proteomes" id="UP000054630">
    <property type="component" value="Unassembled WGS sequence"/>
</dbReference>
<feature type="transmembrane region" description="Helical" evidence="1">
    <location>
        <begin position="144"/>
        <end position="166"/>
    </location>
</feature>
<keyword evidence="1" id="KW-0812">Transmembrane</keyword>
<keyword evidence="2" id="KW-0732">Signal</keyword>
<proteinExistence type="predicted"/>
<sequence length="171" mass="19737">MRDLLYTISLVPVILLNFAEAFGQLQCFCKQTDCALPKCRNTWSLLNFKHTEEATSSSCHEDVYRTVDKCFQNVTTWEDACKCGGFDCQSFLHFMRRFISKFELLCEREIFHHHTNEHGENGGSHADGLDDLDFDTIQKPNKHLFLLVIIPLCVGAFAVIMIFLNYHCKMC</sequence>
<feature type="signal peptide" evidence="2">
    <location>
        <begin position="1"/>
        <end position="21"/>
    </location>
</feature>
<evidence type="ECO:0000313" key="4">
    <source>
        <dbReference type="Proteomes" id="UP000054630"/>
    </source>
</evidence>
<keyword evidence="1" id="KW-1133">Transmembrane helix</keyword>
<evidence type="ECO:0000256" key="1">
    <source>
        <dbReference type="SAM" id="Phobius"/>
    </source>
</evidence>
<dbReference type="EMBL" id="JYDL01000013">
    <property type="protein sequence ID" value="KRX25252.1"/>
    <property type="molecule type" value="Genomic_DNA"/>
</dbReference>
<evidence type="ECO:0000256" key="2">
    <source>
        <dbReference type="SAM" id="SignalP"/>
    </source>
</evidence>
<reference evidence="3 4" key="1">
    <citation type="submission" date="2015-01" db="EMBL/GenBank/DDBJ databases">
        <title>Evolution of Trichinella species and genotypes.</title>
        <authorList>
            <person name="Korhonen P.K."/>
            <person name="Edoardo P."/>
            <person name="Giuseppe L.R."/>
            <person name="Gasser R.B."/>
        </authorList>
    </citation>
    <scope>NUCLEOTIDE SEQUENCE [LARGE SCALE GENOMIC DNA]</scope>
    <source>
        <strain evidence="3">ISS37</strain>
    </source>
</reference>
<dbReference type="OrthoDB" id="5813736at2759"/>
<comment type="caution">
    <text evidence="3">The sequence shown here is derived from an EMBL/GenBank/DDBJ whole genome shotgun (WGS) entry which is preliminary data.</text>
</comment>
<keyword evidence="1" id="KW-0472">Membrane</keyword>
<keyword evidence="4" id="KW-1185">Reference proteome</keyword>
<feature type="chain" id="PRO_5006868683" evidence="2">
    <location>
        <begin position="22"/>
        <end position="171"/>
    </location>
</feature>
<gene>
    <name evidence="3" type="ORF">T07_11320</name>
</gene>
<organism evidence="3 4">
    <name type="scientific">Trichinella nelsoni</name>
    <dbReference type="NCBI Taxonomy" id="6336"/>
    <lineage>
        <taxon>Eukaryota</taxon>
        <taxon>Metazoa</taxon>
        <taxon>Ecdysozoa</taxon>
        <taxon>Nematoda</taxon>
        <taxon>Enoplea</taxon>
        <taxon>Dorylaimia</taxon>
        <taxon>Trichinellida</taxon>
        <taxon>Trichinellidae</taxon>
        <taxon>Trichinella</taxon>
    </lineage>
</organism>
<evidence type="ECO:0000313" key="3">
    <source>
        <dbReference type="EMBL" id="KRX25252.1"/>
    </source>
</evidence>
<protein>
    <submittedName>
        <fullName evidence="3">Uncharacterized protein</fullName>
    </submittedName>
</protein>